<dbReference type="CDD" id="cd00093">
    <property type="entry name" value="HTH_XRE"/>
    <property type="match status" value="1"/>
</dbReference>
<name>A0A371AUG9_9FIRM</name>
<evidence type="ECO:0000256" key="1">
    <source>
        <dbReference type="ARBA" id="ARBA00023125"/>
    </source>
</evidence>
<comment type="caution">
    <text evidence="3">The sequence shown here is derived from an EMBL/GenBank/DDBJ whole genome shotgun (WGS) entry which is preliminary data.</text>
</comment>
<evidence type="ECO:0000313" key="4">
    <source>
        <dbReference type="Proteomes" id="UP000255036"/>
    </source>
</evidence>
<dbReference type="OrthoDB" id="9812495at2"/>
<feature type="domain" description="HTH cro/C1-type" evidence="2">
    <location>
        <begin position="7"/>
        <end position="61"/>
    </location>
</feature>
<evidence type="ECO:0000259" key="2">
    <source>
        <dbReference type="PROSITE" id="PS50943"/>
    </source>
</evidence>
<keyword evidence="1" id="KW-0238">DNA-binding</keyword>
<keyword evidence="4" id="KW-1185">Reference proteome</keyword>
<dbReference type="PANTHER" id="PTHR46558:SF11">
    <property type="entry name" value="HTH-TYPE TRANSCRIPTIONAL REGULATOR XRE"/>
    <property type="match status" value="1"/>
</dbReference>
<dbReference type="SUPFAM" id="SSF47413">
    <property type="entry name" value="lambda repressor-like DNA-binding domains"/>
    <property type="match status" value="1"/>
</dbReference>
<dbReference type="PROSITE" id="PS50943">
    <property type="entry name" value="HTH_CROC1"/>
    <property type="match status" value="1"/>
</dbReference>
<sequence>MKINHIIREKRKEAGLTQEQMAAYIGVSTPAVNKWEKGVSFPDITLLAPLARILKTDLNTLLCFHEDLTEQEIGLFQNEVYECIINSGFESGFCLAKSKIEEYPNSDKLIYQLVMLLEGAMTICGMPAAERKQYEEPLYSLYERVAEGENSELRDNALYMLASKYIGNGKHDKAQEIIDHLPNYNALDKRILQARLWTEKGQSKKALEIYEKMLLLSVTNVWNYMISLIEIEIEKQNTAHVTEITVLCSEYANVIGLPAYYNLIPLLLDAASRQNVEDTLNMLEKVITCCNIKFNYTNTILFRDIPFKGEGDEIFSILPGILSELKTSPLFSFIRDNDKFNELIQNN</sequence>
<proteinExistence type="predicted"/>
<dbReference type="PANTHER" id="PTHR46558">
    <property type="entry name" value="TRACRIPTIONAL REGULATORY PROTEIN-RELATED-RELATED"/>
    <property type="match status" value="1"/>
</dbReference>
<organism evidence="3 4">
    <name type="scientific">Anaerosacchariphilus polymeriproducens</name>
    <dbReference type="NCBI Taxonomy" id="1812858"/>
    <lineage>
        <taxon>Bacteria</taxon>
        <taxon>Bacillati</taxon>
        <taxon>Bacillota</taxon>
        <taxon>Clostridia</taxon>
        <taxon>Lachnospirales</taxon>
        <taxon>Lachnospiraceae</taxon>
        <taxon>Anaerosacchariphilus</taxon>
    </lineage>
</organism>
<dbReference type="AlphaFoldDB" id="A0A371AUG9"/>
<accession>A0A371AUG9</accession>
<protein>
    <submittedName>
        <fullName evidence="3">Helix-turn-helix domain-containing protein</fullName>
    </submittedName>
</protein>
<dbReference type="EMBL" id="QRCT01000032">
    <property type="protein sequence ID" value="RDU23201.1"/>
    <property type="molecule type" value="Genomic_DNA"/>
</dbReference>
<dbReference type="Proteomes" id="UP000255036">
    <property type="component" value="Unassembled WGS sequence"/>
</dbReference>
<dbReference type="Pfam" id="PF01381">
    <property type="entry name" value="HTH_3"/>
    <property type="match status" value="1"/>
</dbReference>
<dbReference type="Gene3D" id="1.10.260.40">
    <property type="entry name" value="lambda repressor-like DNA-binding domains"/>
    <property type="match status" value="1"/>
</dbReference>
<dbReference type="GO" id="GO:0003677">
    <property type="term" value="F:DNA binding"/>
    <property type="evidence" value="ECO:0007669"/>
    <property type="project" value="UniProtKB-KW"/>
</dbReference>
<reference evidence="3 4" key="1">
    <citation type="submission" date="2018-07" db="EMBL/GenBank/DDBJ databases">
        <title>Anaerosacharophilus polymeroproducens gen. nov. sp. nov., an anaerobic bacterium isolated from salt field.</title>
        <authorList>
            <person name="Kim W."/>
            <person name="Yang S.-H."/>
            <person name="Oh J."/>
            <person name="Lee J.-H."/>
            <person name="Kwon K.K."/>
        </authorList>
    </citation>
    <scope>NUCLEOTIDE SEQUENCE [LARGE SCALE GENOMIC DNA]</scope>
    <source>
        <strain evidence="3 4">MCWD5</strain>
    </source>
</reference>
<dbReference type="InterPro" id="IPR001387">
    <property type="entry name" value="Cro/C1-type_HTH"/>
</dbReference>
<dbReference type="RefSeq" id="WP_115482145.1">
    <property type="nucleotide sequence ID" value="NZ_QRCT01000032.1"/>
</dbReference>
<evidence type="ECO:0000313" key="3">
    <source>
        <dbReference type="EMBL" id="RDU23201.1"/>
    </source>
</evidence>
<dbReference type="SMART" id="SM00530">
    <property type="entry name" value="HTH_XRE"/>
    <property type="match status" value="1"/>
</dbReference>
<dbReference type="InterPro" id="IPR010982">
    <property type="entry name" value="Lambda_DNA-bd_dom_sf"/>
</dbReference>
<gene>
    <name evidence="3" type="ORF">DWV06_10495</name>
</gene>